<reference evidence="1" key="1">
    <citation type="submission" date="2014-11" db="EMBL/GenBank/DDBJ databases">
        <authorList>
            <person name="Amaro Gonzalez C."/>
        </authorList>
    </citation>
    <scope>NUCLEOTIDE SEQUENCE</scope>
</reference>
<dbReference type="EMBL" id="GBXM01055928">
    <property type="protein sequence ID" value="JAH52649.1"/>
    <property type="molecule type" value="Transcribed_RNA"/>
</dbReference>
<proteinExistence type="predicted"/>
<dbReference type="EMBL" id="GBXM01051620">
    <property type="protein sequence ID" value="JAH56957.1"/>
    <property type="molecule type" value="Transcribed_RNA"/>
</dbReference>
<reference evidence="1" key="2">
    <citation type="journal article" date="2015" name="Fish Shellfish Immunol.">
        <title>Early steps in the European eel (Anguilla anguilla)-Vibrio vulnificus interaction in the gills: Role of the RtxA13 toxin.</title>
        <authorList>
            <person name="Callol A."/>
            <person name="Pajuelo D."/>
            <person name="Ebbesson L."/>
            <person name="Teles M."/>
            <person name="MacKenzie S."/>
            <person name="Amaro C."/>
        </authorList>
    </citation>
    <scope>NUCLEOTIDE SEQUENCE</scope>
</reference>
<name>A0A0E9TU24_ANGAN</name>
<sequence length="42" mass="4892">MSVRQALNYALADQKKLIVNVTKQRVSPVVRNAVHFHLRAYR</sequence>
<organism evidence="1">
    <name type="scientific">Anguilla anguilla</name>
    <name type="common">European freshwater eel</name>
    <name type="synonym">Muraena anguilla</name>
    <dbReference type="NCBI Taxonomy" id="7936"/>
    <lineage>
        <taxon>Eukaryota</taxon>
        <taxon>Metazoa</taxon>
        <taxon>Chordata</taxon>
        <taxon>Craniata</taxon>
        <taxon>Vertebrata</taxon>
        <taxon>Euteleostomi</taxon>
        <taxon>Actinopterygii</taxon>
        <taxon>Neopterygii</taxon>
        <taxon>Teleostei</taxon>
        <taxon>Anguilliformes</taxon>
        <taxon>Anguillidae</taxon>
        <taxon>Anguilla</taxon>
    </lineage>
</organism>
<evidence type="ECO:0000313" key="1">
    <source>
        <dbReference type="EMBL" id="JAH56957.1"/>
    </source>
</evidence>
<dbReference type="AlphaFoldDB" id="A0A0E9TU24"/>
<dbReference type="EMBL" id="GBXM01027230">
    <property type="protein sequence ID" value="JAH81347.1"/>
    <property type="molecule type" value="Transcribed_RNA"/>
</dbReference>
<protein>
    <submittedName>
        <fullName evidence="1">Uncharacterized protein</fullName>
    </submittedName>
</protein>
<accession>A0A0E9TU24</accession>